<organism evidence="2 3">
    <name type="scientific">Erythrobacter ramosus</name>
    <dbReference type="NCBI Taxonomy" id="35811"/>
    <lineage>
        <taxon>Bacteria</taxon>
        <taxon>Pseudomonadati</taxon>
        <taxon>Pseudomonadota</taxon>
        <taxon>Alphaproteobacteria</taxon>
        <taxon>Sphingomonadales</taxon>
        <taxon>Erythrobacteraceae</taxon>
        <taxon>Erythrobacter/Porphyrobacter group</taxon>
        <taxon>Erythrobacter</taxon>
    </lineage>
</organism>
<dbReference type="Proteomes" id="UP000430021">
    <property type="component" value="Unassembled WGS sequence"/>
</dbReference>
<dbReference type="EMBL" id="JACICE010000002">
    <property type="protein sequence ID" value="MBB3776420.1"/>
    <property type="molecule type" value="Genomic_DNA"/>
</dbReference>
<evidence type="ECO:0000313" key="4">
    <source>
        <dbReference type="Proteomes" id="UP000548685"/>
    </source>
</evidence>
<dbReference type="RefSeq" id="WP_160760648.1">
    <property type="nucleotide sequence ID" value="NZ_BAAADZ010000010.1"/>
</dbReference>
<evidence type="ECO:0000313" key="3">
    <source>
        <dbReference type="Proteomes" id="UP000430021"/>
    </source>
</evidence>
<dbReference type="SUPFAM" id="SSF141694">
    <property type="entry name" value="AF2212/PG0164-like"/>
    <property type="match status" value="1"/>
</dbReference>
<dbReference type="Pfam" id="PF08922">
    <property type="entry name" value="DUF1905"/>
    <property type="match status" value="1"/>
</dbReference>
<reference evidence="1 4" key="2">
    <citation type="submission" date="2020-08" db="EMBL/GenBank/DDBJ databases">
        <title>Genomic Encyclopedia of Type Strains, Phase IV (KMG-IV): sequencing the most valuable type-strain genomes for metagenomic binning, comparative biology and taxonomic classification.</title>
        <authorList>
            <person name="Goeker M."/>
        </authorList>
    </citation>
    <scope>NUCLEOTIDE SEQUENCE [LARGE SCALE GENOMIC DNA]</scope>
    <source>
        <strain evidence="1 4">DSM 8510</strain>
    </source>
</reference>
<reference evidence="2 3" key="1">
    <citation type="submission" date="2019-12" db="EMBL/GenBank/DDBJ databases">
        <title>Genomic-based taxomic classification of the family Erythrobacteraceae.</title>
        <authorList>
            <person name="Xu L."/>
        </authorList>
    </citation>
    <scope>NUCLEOTIDE SEQUENCE [LARGE SCALE GENOMIC DNA]</scope>
    <source>
        <strain evidence="2 3">JCM 10282</strain>
    </source>
</reference>
<sequence>MIGDDILARIAFSGAIVEWRGPAPFLFVPVPDEHVAELRYAAREASYGWGCIPATARIGDTDFTTSLFPRGATYFLPVKVAVQRAEGVGLGDRVTATIAIRQRGS</sequence>
<dbReference type="Proteomes" id="UP000548685">
    <property type="component" value="Unassembled WGS sequence"/>
</dbReference>
<name>A0A6I4UHA1_9SPHN</name>
<keyword evidence="4" id="KW-1185">Reference proteome</keyword>
<accession>A0A6I4UHA1</accession>
<dbReference type="EMBL" id="WTYB01000002">
    <property type="protein sequence ID" value="MXP38501.1"/>
    <property type="molecule type" value="Genomic_DNA"/>
</dbReference>
<proteinExistence type="predicted"/>
<evidence type="ECO:0000313" key="1">
    <source>
        <dbReference type="EMBL" id="MBB3776420.1"/>
    </source>
</evidence>
<dbReference type="OrthoDB" id="9808666at2"/>
<dbReference type="Gene3D" id="2.40.30.100">
    <property type="entry name" value="AF2212/PG0164-like"/>
    <property type="match status" value="1"/>
</dbReference>
<gene>
    <name evidence="1" type="ORF">FHS52_002389</name>
    <name evidence="2" type="ORF">GRI59_07735</name>
</gene>
<evidence type="ECO:0000313" key="2">
    <source>
        <dbReference type="EMBL" id="MXP38501.1"/>
    </source>
</evidence>
<dbReference type="InterPro" id="IPR037079">
    <property type="entry name" value="AF2212/PG0164-like_sf"/>
</dbReference>
<protein>
    <submittedName>
        <fullName evidence="2">DUF1905 domain-containing protein</fullName>
    </submittedName>
</protein>
<comment type="caution">
    <text evidence="2">The sequence shown here is derived from an EMBL/GenBank/DDBJ whole genome shotgun (WGS) entry which is preliminary data.</text>
</comment>
<dbReference type="AlphaFoldDB" id="A0A6I4UHA1"/>
<dbReference type="InterPro" id="IPR015018">
    <property type="entry name" value="DUF1905"/>
</dbReference>